<dbReference type="EMBL" id="FMJB01000064">
    <property type="protein sequence ID" value="SCM69356.1"/>
    <property type="molecule type" value="Genomic_DNA"/>
</dbReference>
<dbReference type="Pfam" id="PF01266">
    <property type="entry name" value="DAO"/>
    <property type="match status" value="1"/>
</dbReference>
<dbReference type="PANTHER" id="PTHR13847">
    <property type="entry name" value="SARCOSINE DEHYDROGENASE-RELATED"/>
    <property type="match status" value="1"/>
</dbReference>
<dbReference type="Gene3D" id="3.50.50.60">
    <property type="entry name" value="FAD/NAD(P)-binding domain"/>
    <property type="match status" value="1"/>
</dbReference>
<dbReference type="PANTHER" id="PTHR13847:SF281">
    <property type="entry name" value="FAD DEPENDENT OXIDOREDUCTASE DOMAIN-CONTAINING PROTEIN"/>
    <property type="match status" value="1"/>
</dbReference>
<dbReference type="GO" id="GO:0005737">
    <property type="term" value="C:cytoplasm"/>
    <property type="evidence" value="ECO:0007669"/>
    <property type="project" value="TreeGrafter"/>
</dbReference>
<gene>
    <name evidence="3" type="ORF">KARMA_3594</name>
</gene>
<organism evidence="3 4">
    <name type="scientific">Donghicola eburneus</name>
    <dbReference type="NCBI Taxonomy" id="393278"/>
    <lineage>
        <taxon>Bacteria</taxon>
        <taxon>Pseudomonadati</taxon>
        <taxon>Pseudomonadota</taxon>
        <taxon>Alphaproteobacteria</taxon>
        <taxon>Rhodobacterales</taxon>
        <taxon>Roseobacteraceae</taxon>
        <taxon>Donghicola</taxon>
    </lineage>
</organism>
<keyword evidence="4" id="KW-1185">Reference proteome</keyword>
<dbReference type="Proteomes" id="UP000184085">
    <property type="component" value="Unassembled WGS sequence"/>
</dbReference>
<reference evidence="4" key="1">
    <citation type="submission" date="2016-09" db="EMBL/GenBank/DDBJ databases">
        <authorList>
            <person name="Wibberg D."/>
        </authorList>
    </citation>
    <scope>NUCLEOTIDE SEQUENCE [LARGE SCALE GENOMIC DNA]</scope>
</reference>
<dbReference type="RefSeq" id="WP_177218587.1">
    <property type="nucleotide sequence ID" value="NZ_FMJB01000064.1"/>
</dbReference>
<evidence type="ECO:0000313" key="4">
    <source>
        <dbReference type="Proteomes" id="UP000184085"/>
    </source>
</evidence>
<feature type="domain" description="FAD dependent oxidoreductase" evidence="2">
    <location>
        <begin position="39"/>
        <end position="389"/>
    </location>
</feature>
<evidence type="ECO:0000313" key="3">
    <source>
        <dbReference type="EMBL" id="SCM69356.1"/>
    </source>
</evidence>
<dbReference type="SUPFAM" id="SSF51905">
    <property type="entry name" value="FAD/NAD(P)-binding domain"/>
    <property type="match status" value="1"/>
</dbReference>
<proteinExistence type="predicted"/>
<protein>
    <recommendedName>
        <fullName evidence="2">FAD dependent oxidoreductase domain-containing protein</fullName>
    </recommendedName>
</protein>
<accession>A0A1M4N857</accession>
<keyword evidence="1" id="KW-0560">Oxidoreductase</keyword>
<dbReference type="InterPro" id="IPR006076">
    <property type="entry name" value="FAD-dep_OxRdtase"/>
</dbReference>
<sequence length="433" mass="47194">MRRVFEDYAYTDAVRNGCYWDSTVAQRSWPVLRGTHQADVVIIGAGFVGLNAAIELAQGGASVIVVDAESPGWGASGRNGGFCCMGGAKAEDATIARHYGLEALEAWDAAQVTAIDLVDQRISDLALDVERHSDGEIVLAHSARAMKRLAAENQTVFNVEDLRAMGIAGHGFHGGMRTPVGFGLNPRRYMDGLARHADSLGVSIYGQTPVTKLTKGANRWHAHTPEGWVEADTVLIASNGYSSDDLPDWLTARYLPAQSSVMVTRPLSEAEQHAQGWTSDLMAYDTRTLLHYFRLMPNGRFLFGMRGGLSSSPRAETATRCLMRQHFDRMFPAWTSVEATHMWSGLVCLMPSLVPFVGEVPDMTGVFAAMGWHGNGVAMGSYAGVQIAARMAGRPSNGLPKFVSYPPKRFPLNKNRRALLRLAYLGYAVKDVI</sequence>
<dbReference type="AlphaFoldDB" id="A0A1M4N857"/>
<dbReference type="GO" id="GO:0016491">
    <property type="term" value="F:oxidoreductase activity"/>
    <property type="evidence" value="ECO:0007669"/>
    <property type="project" value="UniProtKB-KW"/>
</dbReference>
<dbReference type="Gene3D" id="3.30.9.10">
    <property type="entry name" value="D-Amino Acid Oxidase, subunit A, domain 2"/>
    <property type="match status" value="1"/>
</dbReference>
<evidence type="ECO:0000259" key="2">
    <source>
        <dbReference type="Pfam" id="PF01266"/>
    </source>
</evidence>
<evidence type="ECO:0000256" key="1">
    <source>
        <dbReference type="ARBA" id="ARBA00023002"/>
    </source>
</evidence>
<name>A0A1M4N857_9RHOB</name>
<dbReference type="InterPro" id="IPR036188">
    <property type="entry name" value="FAD/NAD-bd_sf"/>
</dbReference>